<protein>
    <submittedName>
        <fullName evidence="2">Extracellular solute-binding protein</fullName>
    </submittedName>
</protein>
<feature type="signal peptide" evidence="1">
    <location>
        <begin position="1"/>
        <end position="21"/>
    </location>
</feature>
<dbReference type="Pfam" id="PF01547">
    <property type="entry name" value="SBP_bac_1"/>
    <property type="match status" value="1"/>
</dbReference>
<dbReference type="AlphaFoldDB" id="A0A9D1P6X7"/>
<evidence type="ECO:0000313" key="2">
    <source>
        <dbReference type="EMBL" id="HIV27397.1"/>
    </source>
</evidence>
<organism evidence="2 3">
    <name type="scientific">Candidatus Ornithocaccomicrobium faecavium</name>
    <dbReference type="NCBI Taxonomy" id="2840890"/>
    <lineage>
        <taxon>Bacteria</taxon>
        <taxon>Bacillati</taxon>
        <taxon>Bacillota</taxon>
        <taxon>Clostridia</taxon>
        <taxon>Candidatus Ornithocaccomicrobium</taxon>
    </lineage>
</organism>
<name>A0A9D1P6X7_9FIRM</name>
<reference evidence="2" key="1">
    <citation type="submission" date="2020-10" db="EMBL/GenBank/DDBJ databases">
        <authorList>
            <person name="Gilroy R."/>
        </authorList>
    </citation>
    <scope>NUCLEOTIDE SEQUENCE</scope>
    <source>
        <strain evidence="2">CHK183-6373</strain>
    </source>
</reference>
<sequence>MKKILAALLALALLLPCAALAEAANAGYPCVDEPLTLTAFATAGPYTKGDFNDLAMWDVMEELTNITFEFEAAPSGQSAERLGLLFASNTLPDVIFKTGLSTTDVSNYAEEGQLVAIDPYLEEYAPNFSALLETYPEVRKAITMPDGHIYGFPYVVTASPSNCTPKLFINQKVLDAFGAEEPRTLDELTELLRRFKESDWNGNGQADEIPMTMEGFGQVLTGLYGTFGLGTRGASSTSWDIDPETGALRFIPASEGYREWLEYVAMLYQEGLLDEEIFTSDIAAYTAKAEQNILFFAPATNTNYLSTYQDDFVGLSAPLTRAEGEEPFWAGENLAVYANNTFITNQCENPAAVVKYFDYFYGEEGITLFFMGIEGETFYYDEDGNPQYTDFVKNNPDGMNMEEALGTYVCWSGGGNPSVADDLHFGVHLIPEATVTAAQNLLAYGPETIWPADFSYTTEEAELLAEYKLEILTYVEDMRARFITGSESLENWDAYLEQLDRMDLEGYTELVQTALDRYNAE</sequence>
<comment type="caution">
    <text evidence="2">The sequence shown here is derived from an EMBL/GenBank/DDBJ whole genome shotgun (WGS) entry which is preliminary data.</text>
</comment>
<dbReference type="SUPFAM" id="SSF53850">
    <property type="entry name" value="Periplasmic binding protein-like II"/>
    <property type="match status" value="1"/>
</dbReference>
<dbReference type="PANTHER" id="PTHR43649">
    <property type="entry name" value="ARABINOSE-BINDING PROTEIN-RELATED"/>
    <property type="match status" value="1"/>
</dbReference>
<evidence type="ECO:0000313" key="3">
    <source>
        <dbReference type="Proteomes" id="UP000886884"/>
    </source>
</evidence>
<proteinExistence type="predicted"/>
<gene>
    <name evidence="2" type="ORF">IAA64_05480</name>
</gene>
<dbReference type="PANTHER" id="PTHR43649:SF12">
    <property type="entry name" value="DIACETYLCHITOBIOSE BINDING PROTEIN DASA"/>
    <property type="match status" value="1"/>
</dbReference>
<dbReference type="Gene3D" id="3.40.190.10">
    <property type="entry name" value="Periplasmic binding protein-like II"/>
    <property type="match status" value="2"/>
</dbReference>
<dbReference type="Proteomes" id="UP000886884">
    <property type="component" value="Unassembled WGS sequence"/>
</dbReference>
<evidence type="ECO:0000256" key="1">
    <source>
        <dbReference type="SAM" id="SignalP"/>
    </source>
</evidence>
<feature type="chain" id="PRO_5038713186" evidence="1">
    <location>
        <begin position="22"/>
        <end position="521"/>
    </location>
</feature>
<dbReference type="EMBL" id="DVOT01000098">
    <property type="protein sequence ID" value="HIV27397.1"/>
    <property type="molecule type" value="Genomic_DNA"/>
</dbReference>
<reference evidence="2" key="2">
    <citation type="journal article" date="2021" name="PeerJ">
        <title>Extensive microbial diversity within the chicken gut microbiome revealed by metagenomics and culture.</title>
        <authorList>
            <person name="Gilroy R."/>
            <person name="Ravi A."/>
            <person name="Getino M."/>
            <person name="Pursley I."/>
            <person name="Horton D.L."/>
            <person name="Alikhan N.F."/>
            <person name="Baker D."/>
            <person name="Gharbi K."/>
            <person name="Hall N."/>
            <person name="Watson M."/>
            <person name="Adriaenssens E.M."/>
            <person name="Foster-Nyarko E."/>
            <person name="Jarju S."/>
            <person name="Secka A."/>
            <person name="Antonio M."/>
            <person name="Oren A."/>
            <person name="Chaudhuri R.R."/>
            <person name="La Ragione R."/>
            <person name="Hildebrand F."/>
            <person name="Pallen M.J."/>
        </authorList>
    </citation>
    <scope>NUCLEOTIDE SEQUENCE</scope>
    <source>
        <strain evidence="2">CHK183-6373</strain>
    </source>
</reference>
<dbReference type="InterPro" id="IPR050490">
    <property type="entry name" value="Bact_solute-bd_prot1"/>
</dbReference>
<accession>A0A9D1P6X7</accession>
<keyword evidence="1" id="KW-0732">Signal</keyword>
<dbReference type="InterPro" id="IPR006059">
    <property type="entry name" value="SBP"/>
</dbReference>